<evidence type="ECO:0000313" key="3">
    <source>
        <dbReference type="Proteomes" id="UP000005755"/>
    </source>
</evidence>
<evidence type="ECO:0000313" key="2">
    <source>
        <dbReference type="EMBL" id="EFR46171.1"/>
    </source>
</evidence>
<evidence type="ECO:0008006" key="4">
    <source>
        <dbReference type="Google" id="ProtNLM"/>
    </source>
</evidence>
<protein>
    <recommendedName>
        <fullName evidence="4">Lipoprotein</fullName>
    </recommendedName>
</protein>
<gene>
    <name evidence="2" type="ORF">HCCG_00717</name>
</gene>
<feature type="transmembrane region" description="Helical" evidence="1">
    <location>
        <begin position="12"/>
        <end position="32"/>
    </location>
</feature>
<keyword evidence="3" id="KW-1185">Reference proteome</keyword>
<keyword evidence="1" id="KW-0812">Transmembrane</keyword>
<keyword evidence="1" id="KW-0472">Membrane</keyword>
<dbReference type="Proteomes" id="UP000005755">
    <property type="component" value="Unassembled WGS sequence"/>
</dbReference>
<sequence length="176" mass="19560">MTPATHHSTKATIQSLCLFLCIGLLCFAFLGCDLHKSPREKAQQEAIEGYMQGLFGGDLDKYLHYSSYGFALQSMGNANLANLFVAAESTRAKMLGGYKRVEILHITPDEIETQDSKAQKPQDSSSIMPTATALVKIHFDKVVVESQLHLVNYEQNRWIINSQLSLADTISSQLQH</sequence>
<organism evidence="2 3">
    <name type="scientific">Helicobacter cinaedi CCUG 18818 = ATCC BAA-847</name>
    <dbReference type="NCBI Taxonomy" id="537971"/>
    <lineage>
        <taxon>Bacteria</taxon>
        <taxon>Pseudomonadati</taxon>
        <taxon>Campylobacterota</taxon>
        <taxon>Epsilonproteobacteria</taxon>
        <taxon>Campylobacterales</taxon>
        <taxon>Helicobacteraceae</taxon>
        <taxon>Helicobacter</taxon>
    </lineage>
</organism>
<name>A0ABN0B9J4_9HELI</name>
<dbReference type="RefSeq" id="WP_002956021.1">
    <property type="nucleotide sequence ID" value="NC_020555.1"/>
</dbReference>
<dbReference type="EMBL" id="DS990391">
    <property type="protein sequence ID" value="EFR46171.1"/>
    <property type="molecule type" value="Genomic_DNA"/>
</dbReference>
<reference evidence="3" key="1">
    <citation type="journal article" date="2014" name="Genome Announc.">
        <title>Draft genome sequences of six enterohepatic helicobacter species isolated from humans and one from rhesus macaques.</title>
        <authorList>
            <person name="Shen Z."/>
            <person name="Sheh A."/>
            <person name="Young S.K."/>
            <person name="Abouelliel A."/>
            <person name="Ward D.V."/>
            <person name="Earl A.M."/>
            <person name="Fox J.G."/>
        </authorList>
    </citation>
    <scope>NUCLEOTIDE SEQUENCE [LARGE SCALE GENOMIC DNA]</scope>
    <source>
        <strain evidence="3">CCUG 18818</strain>
    </source>
</reference>
<proteinExistence type="predicted"/>
<keyword evidence="1" id="KW-1133">Transmembrane helix</keyword>
<evidence type="ECO:0000256" key="1">
    <source>
        <dbReference type="SAM" id="Phobius"/>
    </source>
</evidence>
<accession>A0ABN0B9J4</accession>